<feature type="non-terminal residue" evidence="2">
    <location>
        <position position="1"/>
    </location>
</feature>
<evidence type="ECO:0000259" key="1">
    <source>
        <dbReference type="Pfam" id="PF10079"/>
    </source>
</evidence>
<dbReference type="InterPro" id="IPR055398">
    <property type="entry name" value="Rossmann-like_BshC"/>
</dbReference>
<accession>A0AAW7YZD8</accession>
<feature type="non-terminal residue" evidence="2">
    <location>
        <position position="79"/>
    </location>
</feature>
<dbReference type="AlphaFoldDB" id="A0AAW7YZD8"/>
<evidence type="ECO:0000313" key="2">
    <source>
        <dbReference type="EMBL" id="MDO6575573.1"/>
    </source>
</evidence>
<organism evidence="2 3">
    <name type="scientific">Staphylococcus pasteuri_A</name>
    <dbReference type="NCBI Taxonomy" id="3062664"/>
    <lineage>
        <taxon>Bacteria</taxon>
        <taxon>Bacillati</taxon>
        <taxon>Bacillota</taxon>
        <taxon>Bacilli</taxon>
        <taxon>Bacillales</taxon>
        <taxon>Staphylococcaceae</taxon>
        <taxon>Staphylococcus</taxon>
    </lineage>
</organism>
<proteinExistence type="predicted"/>
<dbReference type="Proteomes" id="UP001170310">
    <property type="component" value="Unassembled WGS sequence"/>
</dbReference>
<sequence length="79" mass="8667">EGPALANIERLQQPEAVTVVAGQQAGLLTGPLYTINKAISVIKLAAEKERKLGVPVIPIFWVAGEDHDYHEVNHIYSYD</sequence>
<comment type="caution">
    <text evidence="2">The sequence shown here is derived from an EMBL/GenBank/DDBJ whole genome shotgun (WGS) entry which is preliminary data.</text>
</comment>
<dbReference type="Pfam" id="PF10079">
    <property type="entry name" value="Rossmann-like_BshC"/>
    <property type="match status" value="1"/>
</dbReference>
<dbReference type="RefSeq" id="WP_303522695.1">
    <property type="nucleotide sequence ID" value="NZ_JAUOQO010000894.1"/>
</dbReference>
<feature type="domain" description="Bacillithiol biosynthesis BshC N-terminal Rossmann-like" evidence="1">
    <location>
        <begin position="5"/>
        <end position="77"/>
    </location>
</feature>
<reference evidence="2" key="1">
    <citation type="submission" date="2023-07" db="EMBL/GenBank/DDBJ databases">
        <title>Genome content predicts the carbon catabolic preferences of heterotrophic bacteria.</title>
        <authorList>
            <person name="Gralka M."/>
        </authorList>
    </citation>
    <scope>NUCLEOTIDE SEQUENCE</scope>
    <source>
        <strain evidence="2">E2R20</strain>
    </source>
</reference>
<evidence type="ECO:0000313" key="3">
    <source>
        <dbReference type="Proteomes" id="UP001170310"/>
    </source>
</evidence>
<name>A0AAW7YZD8_9STAP</name>
<protein>
    <submittedName>
        <fullName evidence="2">Bacillithiol biosynthesis BshC</fullName>
    </submittedName>
</protein>
<keyword evidence="3" id="KW-1185">Reference proteome</keyword>
<gene>
    <name evidence="2" type="primary">bshC</name>
    <name evidence="2" type="ORF">Q4528_15785</name>
</gene>
<dbReference type="EMBL" id="JAUOQO010000894">
    <property type="protein sequence ID" value="MDO6575573.1"/>
    <property type="molecule type" value="Genomic_DNA"/>
</dbReference>